<proteinExistence type="predicted"/>
<dbReference type="CDD" id="cd02696">
    <property type="entry name" value="MurNAc-LAA"/>
    <property type="match status" value="1"/>
</dbReference>
<evidence type="ECO:0000256" key="1">
    <source>
        <dbReference type="ARBA" id="ARBA00022801"/>
    </source>
</evidence>
<dbReference type="RefSeq" id="WP_185623970.1">
    <property type="nucleotide sequence ID" value="NZ_JABGBW010000002.1"/>
</dbReference>
<dbReference type="SMART" id="SM00646">
    <property type="entry name" value="Ami_3"/>
    <property type="match status" value="1"/>
</dbReference>
<dbReference type="InterPro" id="IPR050695">
    <property type="entry name" value="N-acetylmuramoyl_amidase_3"/>
</dbReference>
<dbReference type="Pfam" id="PF01520">
    <property type="entry name" value="Amidase_3"/>
    <property type="match status" value="1"/>
</dbReference>
<dbReference type="PANTHER" id="PTHR30404">
    <property type="entry name" value="N-ACETYLMURAMOYL-L-ALANINE AMIDASE"/>
    <property type="match status" value="1"/>
</dbReference>
<feature type="region of interest" description="Disordered" evidence="2">
    <location>
        <begin position="1"/>
        <end position="40"/>
    </location>
</feature>
<reference evidence="5 6" key="1">
    <citation type="submission" date="2020-05" db="EMBL/GenBank/DDBJ databases">
        <title>Draft genome of xy-202 and genomic insight in genome of the genus Peptostreptococcus.</title>
        <authorList>
            <person name="Zhang Z."/>
        </authorList>
    </citation>
    <scope>NUCLEOTIDE SEQUENCE [LARGE SCALE GENOMIC DNA]</scope>
    <source>
        <strain evidence="5 6">DSM 27025</strain>
    </source>
</reference>
<name>A0ABR6TKM6_9FIRM</name>
<keyword evidence="1" id="KW-0378">Hydrolase</keyword>
<evidence type="ECO:0000256" key="2">
    <source>
        <dbReference type="SAM" id="MobiDB-lite"/>
    </source>
</evidence>
<keyword evidence="3" id="KW-1133">Transmembrane helix</keyword>
<feature type="compositionally biased region" description="Basic and acidic residues" evidence="2">
    <location>
        <begin position="200"/>
        <end position="215"/>
    </location>
</feature>
<evidence type="ECO:0000313" key="5">
    <source>
        <dbReference type="EMBL" id="MBC2575956.1"/>
    </source>
</evidence>
<gene>
    <name evidence="5" type="ORF">HLB29_04585</name>
</gene>
<evidence type="ECO:0000313" key="6">
    <source>
        <dbReference type="Proteomes" id="UP000713904"/>
    </source>
</evidence>
<comment type="caution">
    <text evidence="5">The sequence shown here is derived from an EMBL/GenBank/DDBJ whole genome shotgun (WGS) entry which is preliminary data.</text>
</comment>
<keyword evidence="3" id="KW-0812">Transmembrane</keyword>
<feature type="transmembrane region" description="Helical" evidence="3">
    <location>
        <begin position="52"/>
        <end position="72"/>
    </location>
</feature>
<dbReference type="SUPFAM" id="SSF53187">
    <property type="entry name" value="Zn-dependent exopeptidases"/>
    <property type="match status" value="1"/>
</dbReference>
<feature type="region of interest" description="Disordered" evidence="2">
    <location>
        <begin position="192"/>
        <end position="244"/>
    </location>
</feature>
<sequence length="341" mass="38861">MSKRIKYNSGNKHIGKKYNNKNKSGNRKKNIGNKGNIDNRISRPRKKRVNKFRVFLLFIFIILIVFSIFKGISGIKKRFSNTDSKQTNIKTAEDIEKEKASIINIMIDPAKGGINAGLSTKNRGLSEKEINLKIAQFIKEDLSKYKDVRVMLTRNYDNDKSIKDRVKLAKDNETDIFVSIRLNAQTSSNEASGIDTYYTEPKEKPSLIEGSKDNSNKSNTEVSKNISDIEDNSNPTKQTDKIEKNSRLNLSKELALNIQEATLSFVEMKDRGIINNSYDVLKYTEMPAVIVHCGFITNKNDEAILEDDEKVKELADGISGGILQFIDHNKKEIIRDRINYR</sequence>
<dbReference type="Proteomes" id="UP000713904">
    <property type="component" value="Unassembled WGS sequence"/>
</dbReference>
<dbReference type="PANTHER" id="PTHR30404:SF0">
    <property type="entry name" value="N-ACETYLMURAMOYL-L-ALANINE AMIDASE AMIC"/>
    <property type="match status" value="1"/>
</dbReference>
<dbReference type="Gene3D" id="3.40.630.40">
    <property type="entry name" value="Zn-dependent exopeptidases"/>
    <property type="match status" value="1"/>
</dbReference>
<keyword evidence="3" id="KW-0472">Membrane</keyword>
<evidence type="ECO:0000259" key="4">
    <source>
        <dbReference type="SMART" id="SM00646"/>
    </source>
</evidence>
<feature type="compositionally biased region" description="Polar residues" evidence="2">
    <location>
        <begin position="216"/>
        <end position="237"/>
    </location>
</feature>
<feature type="compositionally biased region" description="Basic residues" evidence="2">
    <location>
        <begin position="13"/>
        <end position="31"/>
    </location>
</feature>
<dbReference type="InterPro" id="IPR002508">
    <property type="entry name" value="MurNAc-LAA_cat"/>
</dbReference>
<dbReference type="EMBL" id="JABGBW010000002">
    <property type="protein sequence ID" value="MBC2575956.1"/>
    <property type="molecule type" value="Genomic_DNA"/>
</dbReference>
<protein>
    <submittedName>
        <fullName evidence="5">N-acetylmuramoyl-L-alanine amidase</fullName>
    </submittedName>
</protein>
<keyword evidence="6" id="KW-1185">Reference proteome</keyword>
<organism evidence="5 6">
    <name type="scientific">Peptostreptococcus canis</name>
    <dbReference type="NCBI Taxonomy" id="1159213"/>
    <lineage>
        <taxon>Bacteria</taxon>
        <taxon>Bacillati</taxon>
        <taxon>Bacillota</taxon>
        <taxon>Clostridia</taxon>
        <taxon>Peptostreptococcales</taxon>
        <taxon>Peptostreptococcaceae</taxon>
        <taxon>Peptostreptococcus</taxon>
    </lineage>
</organism>
<evidence type="ECO:0000256" key="3">
    <source>
        <dbReference type="SAM" id="Phobius"/>
    </source>
</evidence>
<accession>A0ABR6TKM6</accession>
<feature type="domain" description="MurNAc-LAA" evidence="4">
    <location>
        <begin position="166"/>
        <end position="323"/>
    </location>
</feature>